<dbReference type="EMBL" id="CABWLC010000004">
    <property type="protein sequence ID" value="VXA82000.1"/>
    <property type="molecule type" value="Genomic_DNA"/>
</dbReference>
<dbReference type="Gene3D" id="1.10.101.10">
    <property type="entry name" value="PGBD-like superfamily/PGBD"/>
    <property type="match status" value="1"/>
</dbReference>
<dbReference type="InterPro" id="IPR052026">
    <property type="entry name" value="ExeA_AAA_ATPase_DNA-bind"/>
</dbReference>
<dbReference type="InterPro" id="IPR049945">
    <property type="entry name" value="AAA_22"/>
</dbReference>
<evidence type="ECO:0000313" key="2">
    <source>
        <dbReference type="EMBL" id="VXA82000.1"/>
    </source>
</evidence>
<accession>A0A653KS26</accession>
<protein>
    <submittedName>
        <fullName evidence="2">General secretion pathway protein A</fullName>
    </submittedName>
</protein>
<dbReference type="AlphaFoldDB" id="A0A653KS26"/>
<dbReference type="Pfam" id="PF21327">
    <property type="entry name" value="GspA_C39-like"/>
    <property type="match status" value="1"/>
</dbReference>
<reference evidence="2 3" key="1">
    <citation type="submission" date="2019-10" db="EMBL/GenBank/DDBJ databases">
        <authorList>
            <person name="Karimi E."/>
        </authorList>
    </citation>
    <scope>NUCLEOTIDE SEQUENCE [LARGE SCALE GENOMIC DNA]</scope>
    <source>
        <strain evidence="2">Aeromonas sp. 8C</strain>
    </source>
</reference>
<name>A0A653KS26_AERVE</name>
<dbReference type="InterPro" id="IPR002477">
    <property type="entry name" value="Peptidoglycan-bd-like"/>
</dbReference>
<sequence>MMASNESEVCYHPETFFICRRLQKNTLMYTQFFGLSEHPFSISPNPKYLYMSERHGEALAHLNYGLQDGGGFVLLTGEVGTGKTTVSRCLLQQLPAETEIAYILNPSLTERDLLAAICDEFQLPYPEDAGIKRLFDLIRDHLLANLAAGKRSVVLVDEAQHLLPGVLEQLRLLTNLETDERKLLQVVLIGQPELQQMLRQPLLRQLAQRITARYHLLPLSHSDVDAYVRFRLQVAGCVQPIFTPRAIKTLHRLSGGIPRFINLICDRALIAAFARGSYKIVHSDISQAAFEVNGVRDEGSWASGLMVTLAGALLVAAGWWGWQFFGVFPTRPVVKVEVPVTIDETAEQQEQLTEAINQAIDPDSAMQNLYRVWGYEPEPFEATCDNAPRAGLRCQEGEASLDELRALQYPAMITLTDQTGGLYYATLVNLGPNKASLMIGDQSWQVDRQWLSDNWGGSYTLLWRMPKGGVSLIASNAGQTQIQWLDNALSRALQQPERKVRRFDGELKSKLQQFQRDQGLTPDGIAGSNTLLRLNALSGEPMPRLEEAS</sequence>
<evidence type="ECO:0000313" key="3">
    <source>
        <dbReference type="Proteomes" id="UP000439123"/>
    </source>
</evidence>
<evidence type="ECO:0000259" key="1">
    <source>
        <dbReference type="SMART" id="SM00382"/>
    </source>
</evidence>
<dbReference type="GO" id="GO:0016887">
    <property type="term" value="F:ATP hydrolysis activity"/>
    <property type="evidence" value="ECO:0007669"/>
    <property type="project" value="InterPro"/>
</dbReference>
<dbReference type="InterPro" id="IPR036366">
    <property type="entry name" value="PGBDSf"/>
</dbReference>
<dbReference type="PANTHER" id="PTHR35894:SF1">
    <property type="entry name" value="PHOSPHORIBULOKINASE _ URIDINE KINASE FAMILY"/>
    <property type="match status" value="1"/>
</dbReference>
<dbReference type="SUPFAM" id="SSF52540">
    <property type="entry name" value="P-loop containing nucleoside triphosphate hydrolases"/>
    <property type="match status" value="1"/>
</dbReference>
<dbReference type="SMART" id="SM00382">
    <property type="entry name" value="AAA"/>
    <property type="match status" value="1"/>
</dbReference>
<dbReference type="SUPFAM" id="SSF47090">
    <property type="entry name" value="PGBD-like"/>
    <property type="match status" value="1"/>
</dbReference>
<proteinExistence type="predicted"/>
<dbReference type="InterPro" id="IPR048809">
    <property type="entry name" value="GspA_C39-like"/>
</dbReference>
<feature type="domain" description="AAA+ ATPase" evidence="1">
    <location>
        <begin position="69"/>
        <end position="213"/>
    </location>
</feature>
<dbReference type="CDD" id="cd00009">
    <property type="entry name" value="AAA"/>
    <property type="match status" value="1"/>
</dbReference>
<gene>
    <name evidence="2" type="primary">exeA</name>
    <name evidence="2" type="ORF">AERO8C_120460</name>
</gene>
<dbReference type="Proteomes" id="UP000439123">
    <property type="component" value="Unassembled WGS sequence"/>
</dbReference>
<dbReference type="PANTHER" id="PTHR35894">
    <property type="entry name" value="GENERAL SECRETION PATHWAY PROTEIN A-RELATED"/>
    <property type="match status" value="1"/>
</dbReference>
<dbReference type="Pfam" id="PF01471">
    <property type="entry name" value="PG_binding_1"/>
    <property type="match status" value="1"/>
</dbReference>
<dbReference type="Gene3D" id="3.90.70.10">
    <property type="entry name" value="Cysteine proteinases"/>
    <property type="match status" value="1"/>
</dbReference>
<dbReference type="InterPro" id="IPR027417">
    <property type="entry name" value="P-loop_NTPase"/>
</dbReference>
<organism evidence="2 3">
    <name type="scientific">Aeromonas veronii</name>
    <dbReference type="NCBI Taxonomy" id="654"/>
    <lineage>
        <taxon>Bacteria</taxon>
        <taxon>Pseudomonadati</taxon>
        <taxon>Pseudomonadota</taxon>
        <taxon>Gammaproteobacteria</taxon>
        <taxon>Aeromonadales</taxon>
        <taxon>Aeromonadaceae</taxon>
        <taxon>Aeromonas</taxon>
    </lineage>
</organism>
<dbReference type="InterPro" id="IPR036365">
    <property type="entry name" value="PGBD-like_sf"/>
</dbReference>
<dbReference type="Pfam" id="PF13401">
    <property type="entry name" value="AAA_22"/>
    <property type="match status" value="1"/>
</dbReference>
<dbReference type="Gene3D" id="3.40.50.300">
    <property type="entry name" value="P-loop containing nucleotide triphosphate hydrolases"/>
    <property type="match status" value="1"/>
</dbReference>
<dbReference type="InterPro" id="IPR003593">
    <property type="entry name" value="AAA+_ATPase"/>
</dbReference>